<dbReference type="KEGG" id="cser:CCO03_02285"/>
<evidence type="ECO:0000256" key="2">
    <source>
        <dbReference type="SAM" id="SignalP"/>
    </source>
</evidence>
<organism evidence="4 5">
    <name type="scientific">Comamonas serinivorans</name>
    <dbReference type="NCBI Taxonomy" id="1082851"/>
    <lineage>
        <taxon>Bacteria</taxon>
        <taxon>Pseudomonadati</taxon>
        <taxon>Pseudomonadota</taxon>
        <taxon>Betaproteobacteria</taxon>
        <taxon>Burkholderiales</taxon>
        <taxon>Comamonadaceae</taxon>
        <taxon>Comamonas</taxon>
    </lineage>
</organism>
<reference evidence="4 5" key="1">
    <citation type="submission" date="2017-05" db="EMBL/GenBank/DDBJ databases">
        <authorList>
            <person name="Song R."/>
            <person name="Chenine A.L."/>
            <person name="Ruprecht R.M."/>
        </authorList>
    </citation>
    <scope>NUCLEOTIDE SEQUENCE [LARGE SCALE GENOMIC DNA]</scope>
    <source>
        <strain evidence="4 5">DSM 26136</strain>
    </source>
</reference>
<dbReference type="Proteomes" id="UP000196138">
    <property type="component" value="Chromosome"/>
</dbReference>
<sequence>MPGASPGTARMRVVARLLAGSSAPALNATASGTAAGERSAHGVPSSTVDTNNDNASILTPSNLTLHVSLPAQADATRWHAAVLSWLQGLARRHFAARLDHFAPLVGVRWQRMGLTNARTRWGSASSDGSIRLHWRLIQLPPELADYVIVHELAHLHEMNHSPRFWAIVARVMPDYAQHRRALKQVQLAPLG</sequence>
<protein>
    <recommendedName>
        <fullName evidence="3">YgjP-like metallopeptidase domain-containing protein</fullName>
    </recommendedName>
</protein>
<dbReference type="Gene3D" id="3.30.2010.10">
    <property type="entry name" value="Metalloproteases ('zincins'), catalytic domain"/>
    <property type="match status" value="1"/>
</dbReference>
<accession>A0A1Y0ET85</accession>
<evidence type="ECO:0000256" key="1">
    <source>
        <dbReference type="SAM" id="MobiDB-lite"/>
    </source>
</evidence>
<feature type="signal peptide" evidence="2">
    <location>
        <begin position="1"/>
        <end position="27"/>
    </location>
</feature>
<dbReference type="AlphaFoldDB" id="A0A1Y0ET85"/>
<proteinExistence type="predicted"/>
<keyword evidence="5" id="KW-1185">Reference proteome</keyword>
<feature type="domain" description="YgjP-like metallopeptidase" evidence="3">
    <location>
        <begin position="65"/>
        <end position="184"/>
    </location>
</feature>
<keyword evidence="2" id="KW-0732">Signal</keyword>
<feature type="compositionally biased region" description="Polar residues" evidence="1">
    <location>
        <begin position="44"/>
        <end position="54"/>
    </location>
</feature>
<dbReference type="CDD" id="cd07344">
    <property type="entry name" value="M48_yhfN_like"/>
    <property type="match status" value="1"/>
</dbReference>
<evidence type="ECO:0000313" key="5">
    <source>
        <dbReference type="Proteomes" id="UP000196138"/>
    </source>
</evidence>
<dbReference type="InterPro" id="IPR002725">
    <property type="entry name" value="YgjP-like_metallopeptidase"/>
</dbReference>
<feature type="region of interest" description="Disordered" evidence="1">
    <location>
        <begin position="33"/>
        <end position="54"/>
    </location>
</feature>
<feature type="chain" id="PRO_5012733761" description="YgjP-like metallopeptidase domain-containing protein" evidence="2">
    <location>
        <begin position="28"/>
        <end position="191"/>
    </location>
</feature>
<dbReference type="OrthoDB" id="9811177at2"/>
<dbReference type="PANTHER" id="PTHR30399:SF1">
    <property type="entry name" value="UTP PYROPHOSPHATASE"/>
    <property type="match status" value="1"/>
</dbReference>
<dbReference type="EMBL" id="CP021455">
    <property type="protein sequence ID" value="ARU06591.1"/>
    <property type="molecule type" value="Genomic_DNA"/>
</dbReference>
<evidence type="ECO:0000313" key="4">
    <source>
        <dbReference type="EMBL" id="ARU06591.1"/>
    </source>
</evidence>
<gene>
    <name evidence="4" type="ORF">CCO03_02285</name>
</gene>
<evidence type="ECO:0000259" key="3">
    <source>
        <dbReference type="Pfam" id="PF01863"/>
    </source>
</evidence>
<dbReference type="PANTHER" id="PTHR30399">
    <property type="entry name" value="UNCHARACTERIZED PROTEIN YGJP"/>
    <property type="match status" value="1"/>
</dbReference>
<name>A0A1Y0ET85_9BURK</name>
<dbReference type="InterPro" id="IPR053136">
    <property type="entry name" value="UTP_pyrophosphatase-like"/>
</dbReference>
<dbReference type="Pfam" id="PF01863">
    <property type="entry name" value="YgjP-like"/>
    <property type="match status" value="1"/>
</dbReference>